<dbReference type="EMBL" id="JBHUON010000005">
    <property type="protein sequence ID" value="MFD2864270.1"/>
    <property type="molecule type" value="Genomic_DNA"/>
</dbReference>
<dbReference type="InterPro" id="IPR052162">
    <property type="entry name" value="Sensor_kinase/Photoreceptor"/>
</dbReference>
<evidence type="ECO:0000259" key="6">
    <source>
        <dbReference type="PROSITE" id="PS50109"/>
    </source>
</evidence>
<dbReference type="InterPro" id="IPR000700">
    <property type="entry name" value="PAS-assoc_C"/>
</dbReference>
<feature type="domain" description="PAS" evidence="7">
    <location>
        <begin position="164"/>
        <end position="234"/>
    </location>
</feature>
<dbReference type="PROSITE" id="PS50113">
    <property type="entry name" value="PAC"/>
    <property type="match status" value="1"/>
</dbReference>
<feature type="domain" description="PAC" evidence="8">
    <location>
        <begin position="633"/>
        <end position="686"/>
    </location>
</feature>
<dbReference type="InterPro" id="IPR005467">
    <property type="entry name" value="His_kinase_dom"/>
</dbReference>
<dbReference type="InterPro" id="IPR003594">
    <property type="entry name" value="HATPase_dom"/>
</dbReference>
<comment type="caution">
    <text evidence="9">The sequence shown here is derived from an EMBL/GenBank/DDBJ whole genome shotgun (WGS) entry which is preliminary data.</text>
</comment>
<dbReference type="InterPro" id="IPR013655">
    <property type="entry name" value="PAS_fold_3"/>
</dbReference>
<evidence type="ECO:0000259" key="7">
    <source>
        <dbReference type="PROSITE" id="PS50112"/>
    </source>
</evidence>
<dbReference type="SMART" id="SM00387">
    <property type="entry name" value="HATPase_c"/>
    <property type="match status" value="1"/>
</dbReference>
<keyword evidence="4" id="KW-0808">Transferase</keyword>
<dbReference type="PROSITE" id="PS50109">
    <property type="entry name" value="HIS_KIN"/>
    <property type="match status" value="1"/>
</dbReference>
<dbReference type="SUPFAM" id="SSF55874">
    <property type="entry name" value="ATPase domain of HSP90 chaperone/DNA topoisomerase II/histidine kinase"/>
    <property type="match status" value="1"/>
</dbReference>
<keyword evidence="10" id="KW-1185">Reference proteome</keyword>
<dbReference type="SMART" id="SM00091">
    <property type="entry name" value="PAS"/>
    <property type="match status" value="3"/>
</dbReference>
<dbReference type="SMART" id="SM00086">
    <property type="entry name" value="PAC"/>
    <property type="match status" value="4"/>
</dbReference>
<dbReference type="Gene3D" id="3.30.450.20">
    <property type="entry name" value="PAS domain"/>
    <property type="match status" value="4"/>
</dbReference>
<dbReference type="RefSeq" id="WP_377124629.1">
    <property type="nucleotide sequence ID" value="NZ_JBHUON010000005.1"/>
</dbReference>
<dbReference type="InterPro" id="IPR036097">
    <property type="entry name" value="HisK_dim/P_sf"/>
</dbReference>
<dbReference type="Gene3D" id="3.30.450.40">
    <property type="match status" value="1"/>
</dbReference>
<dbReference type="SUPFAM" id="SSF55781">
    <property type="entry name" value="GAF domain-like"/>
    <property type="match status" value="1"/>
</dbReference>
<evidence type="ECO:0000313" key="10">
    <source>
        <dbReference type="Proteomes" id="UP001597601"/>
    </source>
</evidence>
<dbReference type="InterPro" id="IPR013656">
    <property type="entry name" value="PAS_4"/>
</dbReference>
<feature type="domain" description="Histidine kinase" evidence="6">
    <location>
        <begin position="696"/>
        <end position="904"/>
    </location>
</feature>
<dbReference type="InterPro" id="IPR004358">
    <property type="entry name" value="Sig_transdc_His_kin-like_C"/>
</dbReference>
<evidence type="ECO:0000259" key="8">
    <source>
        <dbReference type="PROSITE" id="PS50113"/>
    </source>
</evidence>
<dbReference type="PANTHER" id="PTHR43304:SF1">
    <property type="entry name" value="PAC DOMAIN-CONTAINING PROTEIN"/>
    <property type="match status" value="1"/>
</dbReference>
<evidence type="ECO:0000256" key="1">
    <source>
        <dbReference type="ARBA" id="ARBA00000085"/>
    </source>
</evidence>
<dbReference type="InterPro" id="IPR036890">
    <property type="entry name" value="HATPase_C_sf"/>
</dbReference>
<dbReference type="EC" id="2.7.13.3" evidence="2"/>
<dbReference type="PANTHER" id="PTHR43304">
    <property type="entry name" value="PHYTOCHROME-LIKE PROTEIN CPH1"/>
    <property type="match status" value="1"/>
</dbReference>
<feature type="domain" description="PAS" evidence="7">
    <location>
        <begin position="560"/>
        <end position="630"/>
    </location>
</feature>
<sequence>MMNKEISEADRLKALHNYNILDSISEKDFDRLTKLASLICDTPISLISLIDKERQWFKSNVGIDVKETPRNLAFCLHTINDTTIFQVEDATKDERFKNNILVTGDPGIRFYAGCPLIDNDGFALGTLCVIDRKPKVLTESQREALAILAEEAIALIIERRSKQEVKQFDHLFSLTDDLICIANTNGYFKKINPAFEKVLGWDKAYLLAICSIDLVHPDDLKSAENDLQQFRDGKGQLSPVHRVRTKSGSYKTIQWHTTLDETSGELFCIGRDISLEKLKEEQLKDSEDKLRVFFENSQGLMCTHDLEGRFLSVNNAGAAILGYSTQEVLKLSLFDIVPDDNHPQLRAYLSKIIKKGRAKGQMVTMHKDGSSRIWLFNNVLENEFYVIGNAIDITQRYHLEKDLEHVKGILEQTNKVAMVGGWEYLPQSEKIHWSSVTKEIHAVAPDYEPELASAINFYKEGAGKETITALLKKAISDGSGWDVELQLIDANGKEIWVRAIGHAAFEDGVCKRLFGTFQNIDDYKLTQLSLQASIAKQEELNTALKEQVELVKLQDQTIQTIQEFKFLADSIPQIIWTSQPSGNLDYYNQHWFEYTGMTLEETQGWGWEPVLHPEDLDNCVKVWTESIETGKPYDVEYRFKRAADGAYRWHLGRALPMKNEKGEIVKWFGSCTDIDEYKRALDLERKISQFEDFNRMVAHNLRGPAGSMGMIINMLETTTEEEERAELLDMLKQSSGSLNQTLEELMKVLEIRLNKGIPFEECNTATILQGVENMLKGEIFSKKAVISSNFEVTNISYPHVYLESIFYNMISNALKYTRPGVPPQIMITAKKSHDRIELSFKDNGLGIDLERHGENIFKLNKIFHHGFDSKGVGLFMTKNQIETFGGSITVESQPNAGTEFKILI</sequence>
<dbReference type="Pfam" id="PF08447">
    <property type="entry name" value="PAS_3"/>
    <property type="match status" value="2"/>
</dbReference>
<evidence type="ECO:0000256" key="4">
    <source>
        <dbReference type="ARBA" id="ARBA00022679"/>
    </source>
</evidence>
<evidence type="ECO:0000313" key="9">
    <source>
        <dbReference type="EMBL" id="MFD2864270.1"/>
    </source>
</evidence>
<dbReference type="NCBIfam" id="TIGR00229">
    <property type="entry name" value="sensory_box"/>
    <property type="match status" value="3"/>
</dbReference>
<dbReference type="InterPro" id="IPR035965">
    <property type="entry name" value="PAS-like_dom_sf"/>
</dbReference>
<dbReference type="PROSITE" id="PS50112">
    <property type="entry name" value="PAS"/>
    <property type="match status" value="3"/>
</dbReference>
<dbReference type="Gene3D" id="3.30.565.10">
    <property type="entry name" value="Histidine kinase-like ATPase, C-terminal domain"/>
    <property type="match status" value="1"/>
</dbReference>
<reference evidence="10" key="1">
    <citation type="journal article" date="2019" name="Int. J. Syst. Evol. Microbiol.">
        <title>The Global Catalogue of Microorganisms (GCM) 10K type strain sequencing project: providing services to taxonomists for standard genome sequencing and annotation.</title>
        <authorList>
            <consortium name="The Broad Institute Genomics Platform"/>
            <consortium name="The Broad Institute Genome Sequencing Center for Infectious Disease"/>
            <person name="Wu L."/>
            <person name="Ma J."/>
        </authorList>
    </citation>
    <scope>NUCLEOTIDE SEQUENCE [LARGE SCALE GENOMIC DNA]</scope>
    <source>
        <strain evidence="10">KCTC 52232</strain>
    </source>
</reference>
<evidence type="ECO:0000256" key="3">
    <source>
        <dbReference type="ARBA" id="ARBA00022553"/>
    </source>
</evidence>
<dbReference type="Pfam" id="PF13426">
    <property type="entry name" value="PAS_9"/>
    <property type="match status" value="1"/>
</dbReference>
<dbReference type="PRINTS" id="PR00344">
    <property type="entry name" value="BCTRLSENSOR"/>
</dbReference>
<dbReference type="Pfam" id="PF01590">
    <property type="entry name" value="GAF"/>
    <property type="match status" value="1"/>
</dbReference>
<evidence type="ECO:0000256" key="5">
    <source>
        <dbReference type="ARBA" id="ARBA00022777"/>
    </source>
</evidence>
<dbReference type="Pfam" id="PF02518">
    <property type="entry name" value="HATPase_c"/>
    <property type="match status" value="1"/>
</dbReference>
<protein>
    <recommendedName>
        <fullName evidence="2">histidine kinase</fullName>
        <ecNumber evidence="2">2.7.13.3</ecNumber>
    </recommendedName>
</protein>
<dbReference type="InterPro" id="IPR000014">
    <property type="entry name" value="PAS"/>
</dbReference>
<dbReference type="SMART" id="SM00065">
    <property type="entry name" value="GAF"/>
    <property type="match status" value="1"/>
</dbReference>
<keyword evidence="5" id="KW-0418">Kinase</keyword>
<organism evidence="9 10">
    <name type="scientific">Mucilaginibacter antarcticus</name>
    <dbReference type="NCBI Taxonomy" id="1855725"/>
    <lineage>
        <taxon>Bacteria</taxon>
        <taxon>Pseudomonadati</taxon>
        <taxon>Bacteroidota</taxon>
        <taxon>Sphingobacteriia</taxon>
        <taxon>Sphingobacteriales</taxon>
        <taxon>Sphingobacteriaceae</taxon>
        <taxon>Mucilaginibacter</taxon>
    </lineage>
</organism>
<name>A0ABW5XPM3_9SPHI</name>
<dbReference type="CDD" id="cd00130">
    <property type="entry name" value="PAS"/>
    <property type="match status" value="3"/>
</dbReference>
<dbReference type="Pfam" id="PF08448">
    <property type="entry name" value="PAS_4"/>
    <property type="match status" value="1"/>
</dbReference>
<dbReference type="SUPFAM" id="SSF47384">
    <property type="entry name" value="Homodimeric domain of signal transducing histidine kinase"/>
    <property type="match status" value="1"/>
</dbReference>
<feature type="domain" description="PAS" evidence="7">
    <location>
        <begin position="286"/>
        <end position="356"/>
    </location>
</feature>
<dbReference type="Gene3D" id="1.10.287.130">
    <property type="match status" value="1"/>
</dbReference>
<accession>A0ABW5XPM3</accession>
<comment type="catalytic activity">
    <reaction evidence="1">
        <text>ATP + protein L-histidine = ADP + protein N-phospho-L-histidine.</text>
        <dbReference type="EC" id="2.7.13.3"/>
    </reaction>
</comment>
<dbReference type="InterPro" id="IPR029016">
    <property type="entry name" value="GAF-like_dom_sf"/>
</dbReference>
<proteinExistence type="predicted"/>
<keyword evidence="3" id="KW-0597">Phosphoprotein</keyword>
<dbReference type="SUPFAM" id="SSF55785">
    <property type="entry name" value="PYP-like sensor domain (PAS domain)"/>
    <property type="match status" value="4"/>
</dbReference>
<dbReference type="InterPro" id="IPR001610">
    <property type="entry name" value="PAC"/>
</dbReference>
<evidence type="ECO:0000256" key="2">
    <source>
        <dbReference type="ARBA" id="ARBA00012438"/>
    </source>
</evidence>
<dbReference type="InterPro" id="IPR003018">
    <property type="entry name" value="GAF"/>
</dbReference>
<gene>
    <name evidence="9" type="ORF">ACFSYC_06170</name>
</gene>
<dbReference type="Proteomes" id="UP001597601">
    <property type="component" value="Unassembled WGS sequence"/>
</dbReference>